<evidence type="ECO:0000313" key="2">
    <source>
        <dbReference type="Proteomes" id="UP000282297"/>
    </source>
</evidence>
<accession>A0A3G8WHM7</accession>
<name>A0A3G8WHM7_9FLAO</name>
<reference evidence="2" key="1">
    <citation type="submission" date="2018-11" db="EMBL/GenBank/DDBJ databases">
        <title>Proposal to divide the Flavobacteriaceae and reorganize its genera based on Amino Acid Identity values calculated from whole genome sequences.</title>
        <authorList>
            <person name="Nicholson A.C."/>
            <person name="Gulvik C.A."/>
            <person name="Whitney A.M."/>
            <person name="Humrighouse B.W."/>
            <person name="Bell M."/>
            <person name="Holmes B."/>
            <person name="Steigerwalt A.B."/>
            <person name="Villarma A."/>
            <person name="Sheth M."/>
            <person name="Batra D."/>
            <person name="Pryor J."/>
            <person name="Bernardet J.-F."/>
            <person name="Hugo C."/>
            <person name="Kampfer P."/>
            <person name="Newman J.D."/>
            <person name="McQuiston J.R."/>
        </authorList>
    </citation>
    <scope>NUCLEOTIDE SEQUENCE [LARGE SCALE GENOMIC DNA]</scope>
    <source>
        <strain evidence="2">H4753</strain>
    </source>
</reference>
<dbReference type="RefSeq" id="WP_124784873.1">
    <property type="nucleotide sequence ID" value="NZ_CP034171.1"/>
</dbReference>
<dbReference type="AlphaFoldDB" id="A0A3G8WHM7"/>
<protein>
    <recommendedName>
        <fullName evidence="3">Type II toxin-antitoxin system HicA family toxin</fullName>
    </recommendedName>
</protein>
<sequence length="95" mass="11199">MKSRKAKDLKKTLLKKGFEINPKQQHHESYYLIVDGKKTHIHTYFSHNLSDYGTSLMGKMKKQLKFVESSLAEKFFDCPLSKEEYIAMLKENKEI</sequence>
<organism evidence="1 2">
    <name type="scientific">Chryseobacterium taklimakanense</name>
    <dbReference type="NCBI Taxonomy" id="536441"/>
    <lineage>
        <taxon>Bacteria</taxon>
        <taxon>Pseudomonadati</taxon>
        <taxon>Bacteroidota</taxon>
        <taxon>Flavobacteriia</taxon>
        <taxon>Flavobacteriales</taxon>
        <taxon>Weeksellaceae</taxon>
        <taxon>Chryseobacterium group</taxon>
        <taxon>Chryseobacterium</taxon>
    </lineage>
</organism>
<evidence type="ECO:0000313" key="1">
    <source>
        <dbReference type="EMBL" id="AZI20685.1"/>
    </source>
</evidence>
<gene>
    <name evidence="1" type="ORF">EIH08_08150</name>
</gene>
<evidence type="ECO:0008006" key="3">
    <source>
        <dbReference type="Google" id="ProtNLM"/>
    </source>
</evidence>
<dbReference type="Proteomes" id="UP000282297">
    <property type="component" value="Chromosome"/>
</dbReference>
<dbReference type="EMBL" id="CP034171">
    <property type="protein sequence ID" value="AZI20685.1"/>
    <property type="molecule type" value="Genomic_DNA"/>
</dbReference>
<proteinExistence type="predicted"/>